<feature type="region of interest" description="Disordered" evidence="1">
    <location>
        <begin position="28"/>
        <end position="73"/>
    </location>
</feature>
<keyword evidence="3" id="KW-1185">Reference proteome</keyword>
<dbReference type="AlphaFoldDB" id="A0A1L9QNA3"/>
<dbReference type="Proteomes" id="UP000183940">
    <property type="component" value="Unassembled WGS sequence"/>
</dbReference>
<evidence type="ECO:0000313" key="3">
    <source>
        <dbReference type="Proteomes" id="UP000183940"/>
    </source>
</evidence>
<evidence type="ECO:0000313" key="2">
    <source>
        <dbReference type="EMBL" id="OJJ24163.1"/>
    </source>
</evidence>
<dbReference type="STRING" id="1925591.BI308_18010"/>
<dbReference type="EMBL" id="MLAW01000036">
    <property type="protein sequence ID" value="OJJ24163.1"/>
    <property type="molecule type" value="Genomic_DNA"/>
</dbReference>
<reference evidence="2" key="1">
    <citation type="submission" date="2016-10" db="EMBL/GenBank/DDBJ databases">
        <title>CRISPR-Cas defence system in Roseofilum reptotaenium: evidence of a bacteriophage-cyanobacterium arms race in the coral black band disease.</title>
        <authorList>
            <person name="Buerger P."/>
            <person name="Wood-Charlson E.M."/>
            <person name="Weynberg K.D."/>
            <person name="Willis B."/>
            <person name="Van Oppen M.J."/>
        </authorList>
    </citation>
    <scope>NUCLEOTIDE SEQUENCE [LARGE SCALE GENOMIC DNA]</scope>
    <source>
        <strain evidence="2">AO1-A</strain>
    </source>
</reference>
<gene>
    <name evidence="2" type="ORF">BI308_18010</name>
</gene>
<name>A0A1L9QNA3_9CYAN</name>
<comment type="caution">
    <text evidence="2">The sequence shown here is derived from an EMBL/GenBank/DDBJ whole genome shotgun (WGS) entry which is preliminary data.</text>
</comment>
<evidence type="ECO:0000256" key="1">
    <source>
        <dbReference type="SAM" id="MobiDB-lite"/>
    </source>
</evidence>
<sequence>MFNNRKIVPIAIVFCLGMNPLYSDRSDYPLSSKQSLDSFSTSDQSQPNRIKPLVNPEARDQRGGRGDCTWLGC</sequence>
<organism evidence="2 3">
    <name type="scientific">Roseofilum reptotaenium AO1-A</name>
    <dbReference type="NCBI Taxonomy" id="1925591"/>
    <lineage>
        <taxon>Bacteria</taxon>
        <taxon>Bacillati</taxon>
        <taxon>Cyanobacteriota</taxon>
        <taxon>Cyanophyceae</taxon>
        <taxon>Desertifilales</taxon>
        <taxon>Desertifilaceae</taxon>
        <taxon>Roseofilum</taxon>
    </lineage>
</organism>
<protein>
    <submittedName>
        <fullName evidence="2">Uncharacterized protein</fullName>
    </submittedName>
</protein>
<accession>A0A1L9QNA3</accession>
<feature type="compositionally biased region" description="Polar residues" evidence="1">
    <location>
        <begin position="29"/>
        <end position="48"/>
    </location>
</feature>
<proteinExistence type="predicted"/>